<reference evidence="1 2" key="1">
    <citation type="submission" date="2017-08" db="EMBL/GenBank/DDBJ databases">
        <title>Mechanisms for carbon and nitrogen cycling indicate functional differentiation within the Candidate Phyla Radiation.</title>
        <authorList>
            <person name="Danczak R.E."/>
            <person name="Johnston M.D."/>
            <person name="Kenah C."/>
            <person name="Slattery M."/>
            <person name="Wrighton K.C."/>
            <person name="Wilkins M.J."/>
        </authorList>
    </citation>
    <scope>NUCLEOTIDE SEQUENCE [LARGE SCALE GENOMIC DNA]</scope>
    <source>
        <strain evidence="1">Gr01-1014_85</strain>
    </source>
</reference>
<name>A0A554JDX6_9BACT</name>
<comment type="caution">
    <text evidence="1">The sequence shown here is derived from an EMBL/GenBank/DDBJ whole genome shotgun (WGS) entry which is preliminary data.</text>
</comment>
<gene>
    <name evidence="1" type="ORF">CEO22_71</name>
</gene>
<dbReference type="SUPFAM" id="SSF81606">
    <property type="entry name" value="PP2C-like"/>
    <property type="match status" value="1"/>
</dbReference>
<organism evidence="1 2">
    <name type="scientific">Candidatus Berkelbacteria bacterium Gr01-1014_85</name>
    <dbReference type="NCBI Taxonomy" id="2017150"/>
    <lineage>
        <taxon>Bacteria</taxon>
        <taxon>Candidatus Berkelbacteria</taxon>
    </lineage>
</organism>
<dbReference type="SUPFAM" id="SSF63825">
    <property type="entry name" value="YWTD domain"/>
    <property type="match status" value="1"/>
</dbReference>
<dbReference type="Gene3D" id="3.60.40.10">
    <property type="entry name" value="PPM-type phosphatase domain"/>
    <property type="match status" value="1"/>
</dbReference>
<evidence type="ECO:0000313" key="1">
    <source>
        <dbReference type="EMBL" id="TSC66504.1"/>
    </source>
</evidence>
<evidence type="ECO:0000313" key="2">
    <source>
        <dbReference type="Proteomes" id="UP000316253"/>
    </source>
</evidence>
<dbReference type="Proteomes" id="UP000316253">
    <property type="component" value="Unassembled WGS sequence"/>
</dbReference>
<protein>
    <submittedName>
        <fullName evidence="1">Uncharacterized protein</fullName>
    </submittedName>
</protein>
<proteinExistence type="predicted"/>
<dbReference type="EMBL" id="VMFD01000004">
    <property type="protein sequence ID" value="TSC66504.1"/>
    <property type="molecule type" value="Genomic_DNA"/>
</dbReference>
<dbReference type="InterPro" id="IPR036457">
    <property type="entry name" value="PPM-type-like_dom_sf"/>
</dbReference>
<sequence>MALIANHIRVTNSGRVPELFLTAKVQTSQERGQANRGTLYFVLQINAPWTTAQSFGNSLINIITRDFFKQEAGEPLTNFERALAKANQLIEQIRKDNPRQPFGLEALVALSINDDFHLASLGRAEAYFWRSNELSPINDTGYAPDEAADTLVKPNANQKLFANLMSGEITANDRVLLGSPALFALFQTDELNRLLAEPLDQTAKSIARRAKSLKKRNLAVIVIEFESKTALENRPLIQQRDTIYLDQPIDSGFSLVTYYWQLFWQPLLEGGRFIAKLIAPKLTQFSQHGSRFFEEKILPVASQTVKQVGQSVTQILPKQTQAESTPAEPHIPIRSYLDRQKRGALGRLWRVCRNLYFNLLRQLWRLYRRAPRTWYLIASLLILSAIGFSIQSKRSLVQSSTPGQKLSQTQLQNEFKAFQVAESAGELQSARLKLLTVITHANQAKDNPKLRNEATTLLGEARRQFERLGQASWIDLDQPLLKLDQKAEAAIIDEGFFYYTTTNGEFKRVRLTGGESEKLANQSDSSWRIAHQLDSETVILADYQDRLAKFDLGSSELSPILTQGALPTSLAVASYNQNIYTLDAAQSELWRLDLTQTSPFAINRYLKEVTTWQEPVDLAIDGSIYILQADGQLWQYSRGKKTAFKLTGVPTGLDELKPAKRIIAEENSQTLLMYVDGQADIPPRLVEFDATGRFIHQYLLPTRLTGRLSTLTARLKSHKVYLTFDQELYELTLVQN</sequence>
<accession>A0A554JDX6</accession>
<dbReference type="AlphaFoldDB" id="A0A554JDX6"/>